<dbReference type="EMBL" id="CVTF01000101">
    <property type="protein sequence ID" value="CRY99792.1"/>
    <property type="molecule type" value="Genomic_DNA"/>
</dbReference>
<organism evidence="1 2">
    <name type="scientific">Neisseria meningitidis serogroup B</name>
    <dbReference type="NCBI Taxonomy" id="491"/>
    <lineage>
        <taxon>Bacteria</taxon>
        <taxon>Pseudomonadati</taxon>
        <taxon>Pseudomonadota</taxon>
        <taxon>Betaproteobacteria</taxon>
        <taxon>Neisseriales</taxon>
        <taxon>Neisseriaceae</taxon>
        <taxon>Neisseria</taxon>
    </lineage>
</organism>
<name>A0A0H5QCT2_NEIMI</name>
<dbReference type="AlphaFoldDB" id="A0A0H5QCT2"/>
<sequence>VITVKLTHGLTYNGKVVSELRLKPLTVGGELAAFALIDDLPELPENATKAELLQRDVLETLTYWSQQIEAQGIPSDILTAQWLMENLSTEDYHTVMAAQEDLRLKPSAATASPDAPSAAEQ</sequence>
<accession>A0A0H5QCT2</accession>
<dbReference type="Proteomes" id="UP000182715">
    <property type="component" value="Unassembled WGS sequence"/>
</dbReference>
<evidence type="ECO:0000313" key="1">
    <source>
        <dbReference type="EMBL" id="CRY99792.1"/>
    </source>
</evidence>
<evidence type="ECO:0000313" key="2">
    <source>
        <dbReference type="Proteomes" id="UP000182715"/>
    </source>
</evidence>
<reference evidence="1 2" key="1">
    <citation type="submission" date="2014-11" db="EMBL/GenBank/DDBJ databases">
        <authorList>
            <person name="Diene M.Seydina."/>
        </authorList>
    </citation>
    <scope>NUCLEOTIDE SEQUENCE [LARGE SCALE GENOMIC DNA]</scope>
    <source>
        <strain evidence="1 2">Neisseria meningitidis CHUV</strain>
    </source>
</reference>
<protein>
    <submittedName>
        <fullName evidence="1">Uncharacterized protein</fullName>
    </submittedName>
</protein>
<feature type="non-terminal residue" evidence="1">
    <location>
        <position position="1"/>
    </location>
</feature>
<proteinExistence type="predicted"/>